<evidence type="ECO:0000256" key="1">
    <source>
        <dbReference type="SAM" id="MobiDB-lite"/>
    </source>
</evidence>
<evidence type="ECO:0000313" key="2">
    <source>
        <dbReference type="EMBL" id="KAL3657789.1"/>
    </source>
</evidence>
<proteinExistence type="predicted"/>
<name>A0ABD3EXD5_9STRA</name>
<dbReference type="InterPro" id="IPR002514">
    <property type="entry name" value="Transposase_8"/>
</dbReference>
<evidence type="ECO:0000313" key="3">
    <source>
        <dbReference type="Proteomes" id="UP001632037"/>
    </source>
</evidence>
<comment type="caution">
    <text evidence="2">The sequence shown here is derived from an EMBL/GenBank/DDBJ whole genome shotgun (WGS) entry which is preliminary data.</text>
</comment>
<dbReference type="EMBL" id="JBIMZQ010000061">
    <property type="protein sequence ID" value="KAL3657789.1"/>
    <property type="molecule type" value="Genomic_DNA"/>
</dbReference>
<sequence>MARAYMSTRKKLLIVLEAETSPVKAAARKHNVQPSQIRRWAKNQAKLEATVSRNPRAKTLNGGRPRQDAELEVELAA</sequence>
<evidence type="ECO:0008006" key="4">
    <source>
        <dbReference type="Google" id="ProtNLM"/>
    </source>
</evidence>
<organism evidence="2 3">
    <name type="scientific">Phytophthora oleae</name>
    <dbReference type="NCBI Taxonomy" id="2107226"/>
    <lineage>
        <taxon>Eukaryota</taxon>
        <taxon>Sar</taxon>
        <taxon>Stramenopiles</taxon>
        <taxon>Oomycota</taxon>
        <taxon>Peronosporomycetes</taxon>
        <taxon>Peronosporales</taxon>
        <taxon>Peronosporaceae</taxon>
        <taxon>Phytophthora</taxon>
    </lineage>
</organism>
<accession>A0ABD3EXD5</accession>
<reference evidence="2 3" key="1">
    <citation type="submission" date="2024-09" db="EMBL/GenBank/DDBJ databases">
        <title>Genome sequencing and assembly of Phytophthora oleae, isolate VK10A, causative agent of rot of olive drupes.</title>
        <authorList>
            <person name="Conti Taguali S."/>
            <person name="Riolo M."/>
            <person name="La Spada F."/>
            <person name="Cacciola S.O."/>
            <person name="Dionisio G."/>
        </authorList>
    </citation>
    <scope>NUCLEOTIDE SEQUENCE [LARGE SCALE GENOMIC DNA]</scope>
    <source>
        <strain evidence="2 3">VK10A</strain>
    </source>
</reference>
<dbReference type="InterPro" id="IPR009057">
    <property type="entry name" value="Homeodomain-like_sf"/>
</dbReference>
<feature type="region of interest" description="Disordered" evidence="1">
    <location>
        <begin position="51"/>
        <end position="77"/>
    </location>
</feature>
<dbReference type="AlphaFoldDB" id="A0ABD3EXD5"/>
<gene>
    <name evidence="2" type="ORF">V7S43_017360</name>
</gene>
<dbReference type="Proteomes" id="UP001632037">
    <property type="component" value="Unassembled WGS sequence"/>
</dbReference>
<protein>
    <recommendedName>
        <fullName evidence="4">HTH psq-type domain-containing protein</fullName>
    </recommendedName>
</protein>
<dbReference type="SUPFAM" id="SSF46689">
    <property type="entry name" value="Homeodomain-like"/>
    <property type="match status" value="1"/>
</dbReference>
<dbReference type="Pfam" id="PF01527">
    <property type="entry name" value="HTH_Tnp_1"/>
    <property type="match status" value="1"/>
</dbReference>
<keyword evidence="3" id="KW-1185">Reference proteome</keyword>